<dbReference type="Pfam" id="PF10277">
    <property type="entry name" value="Frag1"/>
    <property type="match status" value="1"/>
</dbReference>
<proteinExistence type="inferred from homology"/>
<evidence type="ECO:0000256" key="7">
    <source>
        <dbReference type="ARBA" id="ARBA00023136"/>
    </source>
</evidence>
<keyword evidence="6" id="KW-0333">Golgi apparatus</keyword>
<evidence type="ECO:0000256" key="5">
    <source>
        <dbReference type="ARBA" id="ARBA00022989"/>
    </source>
</evidence>
<evidence type="ECO:0000259" key="9">
    <source>
        <dbReference type="Pfam" id="PF10277"/>
    </source>
</evidence>
<dbReference type="PANTHER" id="PTHR12892">
    <property type="entry name" value="FGF RECEPTOR ACTIVATING PROTEIN 1"/>
    <property type="match status" value="1"/>
</dbReference>
<dbReference type="GO" id="GO:0006506">
    <property type="term" value="P:GPI anchor biosynthetic process"/>
    <property type="evidence" value="ECO:0007669"/>
    <property type="project" value="UniProtKB-KW"/>
</dbReference>
<feature type="transmembrane region" description="Helical" evidence="8">
    <location>
        <begin position="146"/>
        <end position="167"/>
    </location>
</feature>
<protein>
    <recommendedName>
        <fullName evidence="9">CWH43-like N-terminal domain-containing protein</fullName>
    </recommendedName>
</protein>
<evidence type="ECO:0000256" key="6">
    <source>
        <dbReference type="ARBA" id="ARBA00023034"/>
    </source>
</evidence>
<organism evidence="10 11">
    <name type="scientific">Mytilus galloprovincialis</name>
    <name type="common">Mediterranean mussel</name>
    <dbReference type="NCBI Taxonomy" id="29158"/>
    <lineage>
        <taxon>Eukaryota</taxon>
        <taxon>Metazoa</taxon>
        <taxon>Spiralia</taxon>
        <taxon>Lophotrochozoa</taxon>
        <taxon>Mollusca</taxon>
        <taxon>Bivalvia</taxon>
        <taxon>Autobranchia</taxon>
        <taxon>Pteriomorphia</taxon>
        <taxon>Mytilida</taxon>
        <taxon>Mytiloidea</taxon>
        <taxon>Mytilidae</taxon>
        <taxon>Mytilinae</taxon>
        <taxon>Mytilus</taxon>
    </lineage>
</organism>
<keyword evidence="4 8" id="KW-0812">Transmembrane</keyword>
<reference evidence="10" key="1">
    <citation type="submission" date="2018-11" db="EMBL/GenBank/DDBJ databases">
        <authorList>
            <person name="Alioto T."/>
            <person name="Alioto T."/>
        </authorList>
    </citation>
    <scope>NUCLEOTIDE SEQUENCE</scope>
</reference>
<keyword evidence="3" id="KW-0337">GPI-anchor biosynthesis</keyword>
<evidence type="ECO:0000256" key="8">
    <source>
        <dbReference type="SAM" id="Phobius"/>
    </source>
</evidence>
<feature type="transmembrane region" description="Helical" evidence="8">
    <location>
        <begin position="20"/>
        <end position="38"/>
    </location>
</feature>
<evidence type="ECO:0000313" key="10">
    <source>
        <dbReference type="EMBL" id="VDI32826.1"/>
    </source>
</evidence>
<comment type="subcellular location">
    <subcellularLocation>
        <location evidence="1">Golgi apparatus membrane</location>
        <topology evidence="1">Multi-pass membrane protein</topology>
    </subcellularLocation>
</comment>
<feature type="domain" description="CWH43-like N-terminal" evidence="9">
    <location>
        <begin position="20"/>
        <end position="244"/>
    </location>
</feature>
<dbReference type="InterPro" id="IPR019402">
    <property type="entry name" value="CWH43_N"/>
</dbReference>
<sequence length="264" mass="30131">MGSQGNGLLFQITINKLAKIMLFLPFFGAAFCIIWSIIFDFESSTSTHCRFRSKVKNYLPSISSAIGGYTPQRYVWRICIALHCSPRFFITAGYYTFNTQFNVGIRNNIYKFLAGLCAILNSIEILALVVLTNISSIENFSIHENSFITFMVTSECYMLCSCIVFKWGRTSNGRPMTPKEKKSFHYKIALFLFNISCFFIAIYLYLRHNSYCEAGVYSLFSACEYLVVFTNIAFHGTTIIDFEGTVNTIAPSQLVEDKISKRYL</sequence>
<keyword evidence="5 8" id="KW-1133">Transmembrane helix</keyword>
<comment type="similarity">
    <text evidence="2">Belongs to the PGAP2 family.</text>
</comment>
<evidence type="ECO:0000256" key="3">
    <source>
        <dbReference type="ARBA" id="ARBA00022502"/>
    </source>
</evidence>
<feature type="transmembrane region" description="Helical" evidence="8">
    <location>
        <begin position="188"/>
        <end position="206"/>
    </location>
</feature>
<dbReference type="OrthoDB" id="68581at2759"/>
<evidence type="ECO:0000313" key="11">
    <source>
        <dbReference type="Proteomes" id="UP000596742"/>
    </source>
</evidence>
<name>A0A8B6EEB0_MYTGA</name>
<evidence type="ECO:0000256" key="4">
    <source>
        <dbReference type="ARBA" id="ARBA00022692"/>
    </source>
</evidence>
<dbReference type="InterPro" id="IPR039545">
    <property type="entry name" value="PGAP2"/>
</dbReference>
<dbReference type="GO" id="GO:0005789">
    <property type="term" value="C:endoplasmic reticulum membrane"/>
    <property type="evidence" value="ECO:0007669"/>
    <property type="project" value="TreeGrafter"/>
</dbReference>
<dbReference type="GO" id="GO:0000139">
    <property type="term" value="C:Golgi membrane"/>
    <property type="evidence" value="ECO:0007669"/>
    <property type="project" value="UniProtKB-SubCell"/>
</dbReference>
<comment type="caution">
    <text evidence="10">The sequence shown here is derived from an EMBL/GenBank/DDBJ whole genome shotgun (WGS) entry which is preliminary data.</text>
</comment>
<keyword evidence="11" id="KW-1185">Reference proteome</keyword>
<feature type="transmembrane region" description="Helical" evidence="8">
    <location>
        <begin position="74"/>
        <end position="97"/>
    </location>
</feature>
<dbReference type="AlphaFoldDB" id="A0A8B6EEB0"/>
<dbReference type="EMBL" id="UYJE01004970">
    <property type="protein sequence ID" value="VDI32826.1"/>
    <property type="molecule type" value="Genomic_DNA"/>
</dbReference>
<accession>A0A8B6EEB0</accession>
<evidence type="ECO:0000256" key="1">
    <source>
        <dbReference type="ARBA" id="ARBA00004653"/>
    </source>
</evidence>
<dbReference type="Proteomes" id="UP000596742">
    <property type="component" value="Unassembled WGS sequence"/>
</dbReference>
<feature type="transmembrane region" description="Helical" evidence="8">
    <location>
        <begin position="109"/>
        <end position="134"/>
    </location>
</feature>
<gene>
    <name evidence="10" type="ORF">MGAL_10B080500</name>
</gene>
<evidence type="ECO:0000256" key="2">
    <source>
        <dbReference type="ARBA" id="ARBA00007414"/>
    </source>
</evidence>
<dbReference type="PANTHER" id="PTHR12892:SF11">
    <property type="entry name" value="POST-GPI ATTACHMENT TO PROTEINS FACTOR 2"/>
    <property type="match status" value="1"/>
</dbReference>
<keyword evidence="7 8" id="KW-0472">Membrane</keyword>